<dbReference type="PROSITE" id="PS01159">
    <property type="entry name" value="WW_DOMAIN_1"/>
    <property type="match status" value="1"/>
</dbReference>
<evidence type="ECO:0000259" key="6">
    <source>
        <dbReference type="PROSITE" id="PS50020"/>
    </source>
</evidence>
<dbReference type="InterPro" id="IPR036236">
    <property type="entry name" value="Znf_C2H2_sf"/>
</dbReference>
<dbReference type="InterPro" id="IPR013087">
    <property type="entry name" value="Znf_C2H2_type"/>
</dbReference>
<dbReference type="SUPFAM" id="SSF57667">
    <property type="entry name" value="beta-beta-alpha zinc fingers"/>
    <property type="match status" value="1"/>
</dbReference>
<dbReference type="STRING" id="576137.A0A1L7XNG7"/>
<keyword evidence="2 4" id="KW-0863">Zinc-finger</keyword>
<evidence type="ECO:0000256" key="2">
    <source>
        <dbReference type="ARBA" id="ARBA00022771"/>
    </source>
</evidence>
<evidence type="ECO:0000256" key="3">
    <source>
        <dbReference type="ARBA" id="ARBA00022833"/>
    </source>
</evidence>
<protein>
    <submittedName>
        <fullName evidence="8">Uncharacterized protein</fullName>
    </submittedName>
</protein>
<dbReference type="PANTHER" id="PTHR23235">
    <property type="entry name" value="KRUEPPEL-LIKE TRANSCRIPTION FACTOR"/>
    <property type="match status" value="1"/>
</dbReference>
<keyword evidence="1" id="KW-0479">Metal-binding</keyword>
<sequence length="635" mass="71466">MENSSSSTSQGSLLPSGWHKLQDPLSKKDYFYREGTQISQWTDPELGVIQQYPTPRASDLIGSKRKRIQDVLDRMDQRSWVGSSGMEILRQKQQIAATFSLSAFGPFVLDVPDIVTQFADLVHILERDREATMIRHIALANFIEDKLLFIRSAALGPLLWARQRVFEAASEAWDAAHHIAKNMPPPPIDVQSHLQSSRLAINDPDLDHSSDTLTRVNSTHASISPPAHLNDEGGDSSLDPEASALETHSNCSLTEHAPRQTRKRKRSTHKVPKQKDPAKFKHQCDFPNCGERFTRSTTLREHERIHSGERPFACSVCGMEFPRSKDRNRHQKIHTGGEEYLCGISTATRESWGCGKNFARKDQLAAHLRTQGGWRCIAPMLHDQDLRKHLMEKAGNGSGYCCQVSNNACQARFDEFDELATHLKDIANKSCMADFLVKRALVMGRVDRGMESDKLGTFYETKGQDQHSQIHTSDSGQHQSLLRETTNPESPLKSVCVAIDRMTSRCPLLTCASERVGFVGKHELTSHMTEVHDTEPCPLSHCGEELWPKTGNTAEHIRCLHGRLECPLESCKATVSHFFGVEYLQHLILEHKMKPELAKKALAVVWNRVKILRHEDIIGEHEVSDCSDCCWNGAK</sequence>
<dbReference type="GO" id="GO:0000981">
    <property type="term" value="F:DNA-binding transcription factor activity, RNA polymerase II-specific"/>
    <property type="evidence" value="ECO:0007669"/>
    <property type="project" value="TreeGrafter"/>
</dbReference>
<proteinExistence type="predicted"/>
<feature type="region of interest" description="Disordered" evidence="5">
    <location>
        <begin position="463"/>
        <end position="487"/>
    </location>
</feature>
<evidence type="ECO:0000259" key="7">
    <source>
        <dbReference type="PROSITE" id="PS50157"/>
    </source>
</evidence>
<feature type="region of interest" description="Disordered" evidence="5">
    <location>
        <begin position="217"/>
        <end position="281"/>
    </location>
</feature>
<dbReference type="PANTHER" id="PTHR23235:SF120">
    <property type="entry name" value="KRUPPEL-LIKE FACTOR 15"/>
    <property type="match status" value="1"/>
</dbReference>
<evidence type="ECO:0000313" key="9">
    <source>
        <dbReference type="Proteomes" id="UP000184330"/>
    </source>
</evidence>
<dbReference type="Pfam" id="PF00096">
    <property type="entry name" value="zf-C2H2"/>
    <property type="match status" value="3"/>
</dbReference>
<name>A0A1L7XNG7_9HELO</name>
<feature type="domain" description="C2H2-type" evidence="7">
    <location>
        <begin position="340"/>
        <end position="376"/>
    </location>
</feature>
<dbReference type="GO" id="GO:0000978">
    <property type="term" value="F:RNA polymerase II cis-regulatory region sequence-specific DNA binding"/>
    <property type="evidence" value="ECO:0007669"/>
    <property type="project" value="TreeGrafter"/>
</dbReference>
<dbReference type="SUPFAM" id="SSF51045">
    <property type="entry name" value="WW domain"/>
    <property type="match status" value="1"/>
</dbReference>
<evidence type="ECO:0000256" key="1">
    <source>
        <dbReference type="ARBA" id="ARBA00022723"/>
    </source>
</evidence>
<dbReference type="AlphaFoldDB" id="A0A1L7XNG7"/>
<dbReference type="InterPro" id="IPR001202">
    <property type="entry name" value="WW_dom"/>
</dbReference>
<dbReference type="CDD" id="cd00201">
    <property type="entry name" value="WW"/>
    <property type="match status" value="1"/>
</dbReference>
<gene>
    <name evidence="8" type="ORF">PAC_16469</name>
</gene>
<accession>A0A1L7XNG7</accession>
<dbReference type="Proteomes" id="UP000184330">
    <property type="component" value="Unassembled WGS sequence"/>
</dbReference>
<feature type="domain" description="C2H2-type" evidence="7">
    <location>
        <begin position="312"/>
        <end position="339"/>
    </location>
</feature>
<evidence type="ECO:0000256" key="5">
    <source>
        <dbReference type="SAM" id="MobiDB-lite"/>
    </source>
</evidence>
<feature type="compositionally biased region" description="Polar residues" evidence="5">
    <location>
        <begin position="466"/>
        <end position="487"/>
    </location>
</feature>
<organism evidence="8 9">
    <name type="scientific">Phialocephala subalpina</name>
    <dbReference type="NCBI Taxonomy" id="576137"/>
    <lineage>
        <taxon>Eukaryota</taxon>
        <taxon>Fungi</taxon>
        <taxon>Dikarya</taxon>
        <taxon>Ascomycota</taxon>
        <taxon>Pezizomycotina</taxon>
        <taxon>Leotiomycetes</taxon>
        <taxon>Helotiales</taxon>
        <taxon>Mollisiaceae</taxon>
        <taxon>Phialocephala</taxon>
        <taxon>Phialocephala fortinii species complex</taxon>
    </lineage>
</organism>
<dbReference type="FunFam" id="3.30.160.60:FF:002343">
    <property type="entry name" value="Zinc finger protein 33A"/>
    <property type="match status" value="1"/>
</dbReference>
<dbReference type="PROSITE" id="PS50020">
    <property type="entry name" value="WW_DOMAIN_2"/>
    <property type="match status" value="1"/>
</dbReference>
<dbReference type="Gene3D" id="2.20.70.10">
    <property type="match status" value="1"/>
</dbReference>
<dbReference type="SMART" id="SM00456">
    <property type="entry name" value="WW"/>
    <property type="match status" value="1"/>
</dbReference>
<dbReference type="OrthoDB" id="8117402at2759"/>
<dbReference type="PROSITE" id="PS00028">
    <property type="entry name" value="ZINC_FINGER_C2H2_1"/>
    <property type="match status" value="2"/>
</dbReference>
<feature type="domain" description="C2H2-type" evidence="7">
    <location>
        <begin position="282"/>
        <end position="311"/>
    </location>
</feature>
<keyword evidence="9" id="KW-1185">Reference proteome</keyword>
<dbReference type="SMART" id="SM00355">
    <property type="entry name" value="ZnF_C2H2"/>
    <property type="match status" value="3"/>
</dbReference>
<dbReference type="GO" id="GO:0008270">
    <property type="term" value="F:zinc ion binding"/>
    <property type="evidence" value="ECO:0007669"/>
    <property type="project" value="UniProtKB-KW"/>
</dbReference>
<dbReference type="InterPro" id="IPR036020">
    <property type="entry name" value="WW_dom_sf"/>
</dbReference>
<evidence type="ECO:0000256" key="4">
    <source>
        <dbReference type="PROSITE-ProRule" id="PRU00042"/>
    </source>
</evidence>
<feature type="domain" description="WW" evidence="6">
    <location>
        <begin position="12"/>
        <end position="46"/>
    </location>
</feature>
<dbReference type="Gene3D" id="3.30.160.60">
    <property type="entry name" value="Classic Zinc Finger"/>
    <property type="match status" value="3"/>
</dbReference>
<keyword evidence="3" id="KW-0862">Zinc</keyword>
<reference evidence="8 9" key="1">
    <citation type="submission" date="2016-03" db="EMBL/GenBank/DDBJ databases">
        <authorList>
            <person name="Ploux O."/>
        </authorList>
    </citation>
    <scope>NUCLEOTIDE SEQUENCE [LARGE SCALE GENOMIC DNA]</scope>
    <source>
        <strain evidence="8 9">UAMH 11012</strain>
    </source>
</reference>
<dbReference type="EMBL" id="FJOG01000038">
    <property type="protein sequence ID" value="CZR66568.1"/>
    <property type="molecule type" value="Genomic_DNA"/>
</dbReference>
<evidence type="ECO:0000313" key="8">
    <source>
        <dbReference type="EMBL" id="CZR66568.1"/>
    </source>
</evidence>
<feature type="compositionally biased region" description="Basic residues" evidence="5">
    <location>
        <begin position="259"/>
        <end position="272"/>
    </location>
</feature>
<dbReference type="PROSITE" id="PS50157">
    <property type="entry name" value="ZINC_FINGER_C2H2_2"/>
    <property type="match status" value="3"/>
</dbReference>